<keyword evidence="2" id="KW-1185">Reference proteome</keyword>
<reference evidence="1 2" key="1">
    <citation type="submission" date="2020-07" db="EMBL/GenBank/DDBJ databases">
        <title>Comparative genomics of pyrophilous fungi reveals a link between fire events and developmental genes.</title>
        <authorList>
            <consortium name="DOE Joint Genome Institute"/>
            <person name="Steindorff A.S."/>
            <person name="Carver A."/>
            <person name="Calhoun S."/>
            <person name="Stillman K."/>
            <person name="Liu H."/>
            <person name="Lipzen A."/>
            <person name="Pangilinan J."/>
            <person name="Labutti K."/>
            <person name="Bruns T.D."/>
            <person name="Grigoriev I.V."/>
        </authorList>
    </citation>
    <scope>NUCLEOTIDE SEQUENCE [LARGE SCALE GENOMIC DNA]</scope>
    <source>
        <strain evidence="1 2">CBS 144469</strain>
    </source>
</reference>
<name>A0A8H6HA10_9AGAR</name>
<dbReference type="AlphaFoldDB" id="A0A8H6HA10"/>
<dbReference type="Proteomes" id="UP000521943">
    <property type="component" value="Unassembled WGS sequence"/>
</dbReference>
<dbReference type="OrthoDB" id="2774821at2759"/>
<gene>
    <name evidence="1" type="ORF">DFP72DRAFT_860265</name>
</gene>
<protein>
    <submittedName>
        <fullName evidence="1">Uncharacterized protein</fullName>
    </submittedName>
</protein>
<proteinExistence type="predicted"/>
<accession>A0A8H6HA10</accession>
<evidence type="ECO:0000313" key="2">
    <source>
        <dbReference type="Proteomes" id="UP000521943"/>
    </source>
</evidence>
<evidence type="ECO:0000313" key="1">
    <source>
        <dbReference type="EMBL" id="KAF6742660.1"/>
    </source>
</evidence>
<organism evidence="1 2">
    <name type="scientific">Ephemerocybe angulata</name>
    <dbReference type="NCBI Taxonomy" id="980116"/>
    <lineage>
        <taxon>Eukaryota</taxon>
        <taxon>Fungi</taxon>
        <taxon>Dikarya</taxon>
        <taxon>Basidiomycota</taxon>
        <taxon>Agaricomycotina</taxon>
        <taxon>Agaricomycetes</taxon>
        <taxon>Agaricomycetidae</taxon>
        <taxon>Agaricales</taxon>
        <taxon>Agaricineae</taxon>
        <taxon>Psathyrellaceae</taxon>
        <taxon>Ephemerocybe</taxon>
    </lineage>
</organism>
<dbReference type="EMBL" id="JACGCI010000177">
    <property type="protein sequence ID" value="KAF6742660.1"/>
    <property type="molecule type" value="Genomic_DNA"/>
</dbReference>
<sequence length="230" mass="25359">MAKPIEMLVSLFKSLISDFKTSLLSEITGLINPSKEIPAVAAATAAAAPAGSSTVPPVLPPIPAAAAPVTFVAEEGKPAGPGFVRLYTQNISAAIINHTFNSYHLWELNPRLKNKSHKCILQLVGAFLEIASNEVSMKKFKDIPSLLIPLSYFEILAGAKLAMLFMRYMVILHEYSADYTLLALICYHIDFIYTRRTEMKRGYYNVWAHINGEVACKHLYANCHPTSTSK</sequence>
<comment type="caution">
    <text evidence="1">The sequence shown here is derived from an EMBL/GenBank/DDBJ whole genome shotgun (WGS) entry which is preliminary data.</text>
</comment>